<organism evidence="2 3">
    <name type="scientific">Cycloclasticus pugetii</name>
    <dbReference type="NCBI Taxonomy" id="34068"/>
    <lineage>
        <taxon>Bacteria</taxon>
        <taxon>Pseudomonadati</taxon>
        <taxon>Pseudomonadota</taxon>
        <taxon>Gammaproteobacteria</taxon>
        <taxon>Thiotrichales</taxon>
        <taxon>Piscirickettsiaceae</taxon>
        <taxon>Cycloclasticus</taxon>
    </lineage>
</organism>
<dbReference type="InterPro" id="IPR001753">
    <property type="entry name" value="Enoyl-CoA_hydra/iso"/>
</dbReference>
<dbReference type="PANTHER" id="PTHR43802:SF1">
    <property type="entry name" value="IP11341P-RELATED"/>
    <property type="match status" value="1"/>
</dbReference>
<protein>
    <submittedName>
        <fullName evidence="2">Phenylacetate degradation, enoyl-CoA hydratase PaaB</fullName>
    </submittedName>
</protein>
<evidence type="ECO:0000313" key="3">
    <source>
        <dbReference type="Proteomes" id="UP000015462"/>
    </source>
</evidence>
<sequence>MLNIKIIRNEQMSSVLVEKKDGVAWLILNRPEKLNVVGSTMPADLLRCTEELKNDESIKCVIVTGAGDHFMAGGDIDYFKSLIDAYAIEGESALPGDMFDNLHQAILNLVMMEKPVIACVKGAVAGFGLSLMLACDMVVAADNSVFSVAYCKIGTTPDGGMSYFLPRAVGQKRALELSLTGQRFSAEQAERWGMVNRVVAVELLEAESMTLAESLCKGPKDVLARTKRLFNQTYETSLKDRLNEEADNFFLSMLKEDFAEGVTSFCEKRPAIFKE</sequence>
<dbReference type="EMBL" id="ASHL01000001">
    <property type="protein sequence ID" value="EPD14118.1"/>
    <property type="molecule type" value="Genomic_DNA"/>
</dbReference>
<dbReference type="GO" id="GO:0003824">
    <property type="term" value="F:catalytic activity"/>
    <property type="evidence" value="ECO:0007669"/>
    <property type="project" value="UniProtKB-ARBA"/>
</dbReference>
<evidence type="ECO:0000313" key="2">
    <source>
        <dbReference type="EMBL" id="EPD14118.1"/>
    </source>
</evidence>
<gene>
    <name evidence="2" type="ORF">L196_01425</name>
</gene>
<comment type="caution">
    <text evidence="2">The sequence shown here is derived from an EMBL/GenBank/DDBJ whole genome shotgun (WGS) entry which is preliminary data.</text>
</comment>
<dbReference type="SUPFAM" id="SSF52096">
    <property type="entry name" value="ClpP/crotonase"/>
    <property type="match status" value="1"/>
</dbReference>
<dbReference type="CDD" id="cd06558">
    <property type="entry name" value="crotonase-like"/>
    <property type="match status" value="1"/>
</dbReference>
<dbReference type="Gene3D" id="3.90.226.10">
    <property type="entry name" value="2-enoyl-CoA Hydratase, Chain A, domain 1"/>
    <property type="match status" value="1"/>
</dbReference>
<comment type="similarity">
    <text evidence="1">Belongs to the enoyl-CoA hydratase/isomerase family.</text>
</comment>
<reference evidence="2 3" key="1">
    <citation type="journal article" date="2013" name="Genome Announc.">
        <title>Genome Sequence of the Pyrene- and Fluoranthene-Degrading Bacterium Cycloclasticus sp. Strain PY97M.</title>
        <authorList>
            <person name="Cui Z."/>
            <person name="Xu G."/>
            <person name="Li Q."/>
            <person name="Gao W."/>
            <person name="Zheng L."/>
        </authorList>
    </citation>
    <scope>NUCLEOTIDE SEQUENCE [LARGE SCALE GENOMIC DNA]</scope>
    <source>
        <strain evidence="2 3">PY97M</strain>
    </source>
</reference>
<dbReference type="PANTHER" id="PTHR43802">
    <property type="entry name" value="ENOYL-COA HYDRATASE"/>
    <property type="match status" value="1"/>
</dbReference>
<dbReference type="AlphaFoldDB" id="A0AB33Z4H4"/>
<name>A0AB33Z4H4_9GAMM</name>
<dbReference type="Proteomes" id="UP000015462">
    <property type="component" value="Unassembled WGS sequence"/>
</dbReference>
<dbReference type="InterPro" id="IPR029045">
    <property type="entry name" value="ClpP/crotonase-like_dom_sf"/>
</dbReference>
<evidence type="ECO:0000256" key="1">
    <source>
        <dbReference type="ARBA" id="ARBA00005254"/>
    </source>
</evidence>
<dbReference type="Pfam" id="PF00378">
    <property type="entry name" value="ECH_1"/>
    <property type="match status" value="1"/>
</dbReference>
<keyword evidence="3" id="KW-1185">Reference proteome</keyword>
<proteinExistence type="inferred from homology"/>
<accession>A0AB33Z4H4</accession>